<name>A0A2I0WDC6_9ASPA</name>
<reference evidence="2 3" key="2">
    <citation type="journal article" date="2017" name="Nature">
        <title>The Apostasia genome and the evolution of orchids.</title>
        <authorList>
            <person name="Zhang G.Q."/>
            <person name="Liu K.W."/>
            <person name="Li Z."/>
            <person name="Lohaus R."/>
            <person name="Hsiao Y.Y."/>
            <person name="Niu S.C."/>
            <person name="Wang J.Y."/>
            <person name="Lin Y.C."/>
            <person name="Xu Q."/>
            <person name="Chen L.J."/>
            <person name="Yoshida K."/>
            <person name="Fujiwara S."/>
            <person name="Wang Z.W."/>
            <person name="Zhang Y.Q."/>
            <person name="Mitsuda N."/>
            <person name="Wang M."/>
            <person name="Liu G.H."/>
            <person name="Pecoraro L."/>
            <person name="Huang H.X."/>
            <person name="Xiao X.J."/>
            <person name="Lin M."/>
            <person name="Wu X.Y."/>
            <person name="Wu W.L."/>
            <person name="Chen Y.Y."/>
            <person name="Chang S.B."/>
            <person name="Sakamoto S."/>
            <person name="Ohme-Takagi M."/>
            <person name="Yagi M."/>
            <person name="Zeng S.J."/>
            <person name="Shen C.Y."/>
            <person name="Yeh C.M."/>
            <person name="Luo Y.B."/>
            <person name="Tsai W.C."/>
            <person name="Van de Peer Y."/>
            <person name="Liu Z.J."/>
        </authorList>
    </citation>
    <scope>NUCLEOTIDE SEQUENCE [LARGE SCALE GENOMIC DNA]</scope>
    <source>
        <tissue evidence="2">The whole plant</tissue>
    </source>
</reference>
<protein>
    <submittedName>
        <fullName evidence="2">Uncharacterized protein</fullName>
    </submittedName>
</protein>
<evidence type="ECO:0000256" key="1">
    <source>
        <dbReference type="SAM" id="MobiDB-lite"/>
    </source>
</evidence>
<proteinExistence type="predicted"/>
<keyword evidence="3" id="KW-1185">Reference proteome</keyword>
<dbReference type="AlphaFoldDB" id="A0A2I0WDC6"/>
<accession>A0A2I0WDC6</accession>
<dbReference type="Proteomes" id="UP000233837">
    <property type="component" value="Unassembled WGS sequence"/>
</dbReference>
<sequence length="119" mass="13733">MAPYLVMATINTFQELLDRVAKFERLPRPRSVSFNYNNNPPGKGKPIKMYDPKRGEVNATFSSSLEKKEKEDPINPSKMLKQTREKQKPPTLQEKINKAYSFKKECTGKIFRQALKIGL</sequence>
<evidence type="ECO:0000313" key="2">
    <source>
        <dbReference type="EMBL" id="PKU73664.1"/>
    </source>
</evidence>
<evidence type="ECO:0000313" key="3">
    <source>
        <dbReference type="Proteomes" id="UP000233837"/>
    </source>
</evidence>
<dbReference type="EMBL" id="KZ502732">
    <property type="protein sequence ID" value="PKU73664.1"/>
    <property type="molecule type" value="Genomic_DNA"/>
</dbReference>
<reference evidence="2 3" key="1">
    <citation type="journal article" date="2016" name="Sci. Rep.">
        <title>The Dendrobium catenatum Lindl. genome sequence provides insights into polysaccharide synthase, floral development and adaptive evolution.</title>
        <authorList>
            <person name="Zhang G.Q."/>
            <person name="Xu Q."/>
            <person name="Bian C."/>
            <person name="Tsai W.C."/>
            <person name="Yeh C.M."/>
            <person name="Liu K.W."/>
            <person name="Yoshida K."/>
            <person name="Zhang L.S."/>
            <person name="Chang S.B."/>
            <person name="Chen F."/>
            <person name="Shi Y."/>
            <person name="Su Y.Y."/>
            <person name="Zhang Y.Q."/>
            <person name="Chen L.J."/>
            <person name="Yin Y."/>
            <person name="Lin M."/>
            <person name="Huang H."/>
            <person name="Deng H."/>
            <person name="Wang Z.W."/>
            <person name="Zhu S.L."/>
            <person name="Zhao X."/>
            <person name="Deng C."/>
            <person name="Niu S.C."/>
            <person name="Huang J."/>
            <person name="Wang M."/>
            <person name="Liu G.H."/>
            <person name="Yang H.J."/>
            <person name="Xiao X.J."/>
            <person name="Hsiao Y.Y."/>
            <person name="Wu W.L."/>
            <person name="Chen Y.Y."/>
            <person name="Mitsuda N."/>
            <person name="Ohme-Takagi M."/>
            <person name="Luo Y.B."/>
            <person name="Van de Peer Y."/>
            <person name="Liu Z.J."/>
        </authorList>
    </citation>
    <scope>NUCLEOTIDE SEQUENCE [LARGE SCALE GENOMIC DNA]</scope>
    <source>
        <tissue evidence="2">The whole plant</tissue>
    </source>
</reference>
<organism evidence="2 3">
    <name type="scientific">Dendrobium catenatum</name>
    <dbReference type="NCBI Taxonomy" id="906689"/>
    <lineage>
        <taxon>Eukaryota</taxon>
        <taxon>Viridiplantae</taxon>
        <taxon>Streptophyta</taxon>
        <taxon>Embryophyta</taxon>
        <taxon>Tracheophyta</taxon>
        <taxon>Spermatophyta</taxon>
        <taxon>Magnoliopsida</taxon>
        <taxon>Liliopsida</taxon>
        <taxon>Asparagales</taxon>
        <taxon>Orchidaceae</taxon>
        <taxon>Epidendroideae</taxon>
        <taxon>Malaxideae</taxon>
        <taxon>Dendrobiinae</taxon>
        <taxon>Dendrobium</taxon>
    </lineage>
</organism>
<gene>
    <name evidence="2" type="ORF">MA16_Dca009971</name>
</gene>
<feature type="region of interest" description="Disordered" evidence="1">
    <location>
        <begin position="30"/>
        <end position="92"/>
    </location>
</feature>